<dbReference type="Pfam" id="PF02616">
    <property type="entry name" value="SMC_ScpA"/>
    <property type="match status" value="1"/>
</dbReference>
<dbReference type="InterPro" id="IPR003768">
    <property type="entry name" value="ScpA"/>
</dbReference>
<dbReference type="Gene3D" id="6.10.250.2410">
    <property type="match status" value="1"/>
</dbReference>
<dbReference type="AlphaFoldDB" id="A0A382TKQ6"/>
<sequence>MTYQVKLENFDGPLDLLLFLIQENEIDIYDIPIALITKQYLEYIDIIKSLDLEVGGDFLLMAATLLRIKSKMLLPRRLLEDDEEHEDPREELVRRLVEYRQFKEGASVLGEHEDAQINVFFRPVGDNYIDEDISPEDIVEEIKLDLNLWDLVRAFKGVLDRGGDDLARTIERENVSIEEKMDAIIYFLDTNKGIFFKDLFQQEKTRQDIVA</sequence>
<dbReference type="PANTHER" id="PTHR33969">
    <property type="entry name" value="SEGREGATION AND CONDENSATION PROTEIN A"/>
    <property type="match status" value="1"/>
</dbReference>
<dbReference type="EMBL" id="UINC01137391">
    <property type="protein sequence ID" value="SVD22699.1"/>
    <property type="molecule type" value="Genomic_DNA"/>
</dbReference>
<name>A0A382TKQ6_9ZZZZ</name>
<evidence type="ECO:0008006" key="2">
    <source>
        <dbReference type="Google" id="ProtNLM"/>
    </source>
</evidence>
<dbReference type="PANTHER" id="PTHR33969:SF2">
    <property type="entry name" value="SEGREGATION AND CONDENSATION PROTEIN A"/>
    <property type="match status" value="1"/>
</dbReference>
<protein>
    <recommendedName>
        <fullName evidence="2">Segregation and condensation protein A</fullName>
    </recommendedName>
</protein>
<accession>A0A382TKQ6</accession>
<proteinExistence type="predicted"/>
<evidence type="ECO:0000313" key="1">
    <source>
        <dbReference type="EMBL" id="SVD22699.1"/>
    </source>
</evidence>
<feature type="non-terminal residue" evidence="1">
    <location>
        <position position="211"/>
    </location>
</feature>
<reference evidence="1" key="1">
    <citation type="submission" date="2018-05" db="EMBL/GenBank/DDBJ databases">
        <authorList>
            <person name="Lanie J.A."/>
            <person name="Ng W.-L."/>
            <person name="Kazmierczak K.M."/>
            <person name="Andrzejewski T.M."/>
            <person name="Davidsen T.M."/>
            <person name="Wayne K.J."/>
            <person name="Tettelin H."/>
            <person name="Glass J.I."/>
            <person name="Rusch D."/>
            <person name="Podicherti R."/>
            <person name="Tsui H.-C.T."/>
            <person name="Winkler M.E."/>
        </authorList>
    </citation>
    <scope>NUCLEOTIDE SEQUENCE</scope>
</reference>
<organism evidence="1">
    <name type="scientific">marine metagenome</name>
    <dbReference type="NCBI Taxonomy" id="408172"/>
    <lineage>
        <taxon>unclassified sequences</taxon>
        <taxon>metagenomes</taxon>
        <taxon>ecological metagenomes</taxon>
    </lineage>
</organism>
<gene>
    <name evidence="1" type="ORF">METZ01_LOCUS375553</name>
</gene>